<dbReference type="Proteomes" id="UP000092740">
    <property type="component" value="Unassembled WGS sequence"/>
</dbReference>
<dbReference type="Pfam" id="PF02462">
    <property type="entry name" value="Opacity"/>
    <property type="match status" value="1"/>
</dbReference>
<comment type="similarity">
    <text evidence="1">Belongs to the opacity porin family.</text>
</comment>
<dbReference type="GeneID" id="93297989"/>
<feature type="chain" id="PRO_5043143648" evidence="2">
    <location>
        <begin position="22"/>
        <end position="172"/>
    </location>
</feature>
<dbReference type="OrthoDB" id="6648740at2"/>
<dbReference type="InterPro" id="IPR011250">
    <property type="entry name" value="OMP/PagP_B-barrel"/>
</dbReference>
<protein>
    <submittedName>
        <fullName evidence="4">Protein opa</fullName>
    </submittedName>
</protein>
<sequence length="172" mass="18426">MKKSLLAIVVGALAVASTANAGLYAEGDLGLSRTKLTNGGSSKTKIEPRVAVGYKLGNVRVAGDYTHHGNFQGTKVQGLGATVFYDFDTNSQIEPYVGARLAANRFKFEDRAEQRYKSSSETKVGYGVVAGAKYKLADKVYANGGLEYNRLGSFDDTKVNNYGAKVGVGYEF</sequence>
<evidence type="ECO:0000259" key="3">
    <source>
        <dbReference type="Pfam" id="PF02462"/>
    </source>
</evidence>
<dbReference type="GO" id="GO:0009279">
    <property type="term" value="C:cell outer membrane"/>
    <property type="evidence" value="ECO:0007669"/>
    <property type="project" value="UniProtKB-ARBA"/>
</dbReference>
<dbReference type="EMBL" id="MAQD01000007">
    <property type="protein sequence ID" value="OBY51158.1"/>
    <property type="molecule type" value="Genomic_DNA"/>
</dbReference>
<evidence type="ECO:0000313" key="4">
    <source>
        <dbReference type="EMBL" id="OBY51158.1"/>
    </source>
</evidence>
<feature type="domain" description="Porin opacity type" evidence="3">
    <location>
        <begin position="52"/>
        <end position="172"/>
    </location>
</feature>
<name>A0A1B8T3L7_HAEPA</name>
<comment type="caution">
    <text evidence="4">The sequence shown here is derived from an EMBL/GenBank/DDBJ whole genome shotgun (WGS) entry which is preliminary data.</text>
</comment>
<dbReference type="SUPFAM" id="SSF56925">
    <property type="entry name" value="OMPA-like"/>
    <property type="match status" value="1"/>
</dbReference>
<organism evidence="4 5">
    <name type="scientific">Haemophilus parainfluenzae</name>
    <dbReference type="NCBI Taxonomy" id="729"/>
    <lineage>
        <taxon>Bacteria</taxon>
        <taxon>Pseudomonadati</taxon>
        <taxon>Pseudomonadota</taxon>
        <taxon>Gammaproteobacteria</taxon>
        <taxon>Pasteurellales</taxon>
        <taxon>Pasteurellaceae</taxon>
        <taxon>Haemophilus</taxon>
    </lineage>
</organism>
<evidence type="ECO:0000256" key="1">
    <source>
        <dbReference type="ARBA" id="ARBA00009830"/>
    </source>
</evidence>
<keyword evidence="2" id="KW-0732">Signal</keyword>
<reference evidence="4 5" key="1">
    <citation type="submission" date="2016-06" db="EMBL/GenBank/DDBJ databases">
        <title>Simultaneous identification of Haemophilus influenzae and Haemophilus haemolyticus using TaqMan real-time PCR.</title>
        <authorList>
            <person name="Price E.P."/>
            <person name="Sarovich D.S."/>
            <person name="Harris T."/>
            <person name="Spargo J.C."/>
            <person name="Nosworthy E."/>
            <person name="Beissbarth J."/>
            <person name="Smith-Vaughan H.C."/>
        </authorList>
    </citation>
    <scope>NUCLEOTIDE SEQUENCE [LARGE SCALE GENOMIC DNA]</scope>
    <source>
        <strain evidence="4 5">ATCC 9796</strain>
    </source>
</reference>
<dbReference type="RefSeq" id="WP_005696480.1">
    <property type="nucleotide sequence ID" value="NZ_CP031477.1"/>
</dbReference>
<gene>
    <name evidence="4" type="ORF">BBB48_07085</name>
</gene>
<accession>A0A1B8T3L7</accession>
<dbReference type="Gene3D" id="2.40.160.20">
    <property type="match status" value="1"/>
</dbReference>
<feature type="signal peptide" evidence="2">
    <location>
        <begin position="1"/>
        <end position="21"/>
    </location>
</feature>
<evidence type="ECO:0000313" key="5">
    <source>
        <dbReference type="Proteomes" id="UP000092740"/>
    </source>
</evidence>
<proteinExistence type="inferred from homology"/>
<evidence type="ECO:0000256" key="2">
    <source>
        <dbReference type="SAM" id="SignalP"/>
    </source>
</evidence>
<dbReference type="GO" id="GO:0015288">
    <property type="term" value="F:porin activity"/>
    <property type="evidence" value="ECO:0007669"/>
    <property type="project" value="InterPro"/>
</dbReference>
<dbReference type="AlphaFoldDB" id="A0A1B8T3L7"/>
<dbReference type="InterPro" id="IPR003394">
    <property type="entry name" value="Porin_opacity"/>
</dbReference>